<dbReference type="InterPro" id="IPR005234">
    <property type="entry name" value="ScpB_csome_segregation"/>
</dbReference>
<dbReference type="PANTHER" id="PTHR34298:SF2">
    <property type="entry name" value="SEGREGATION AND CONDENSATION PROTEIN B"/>
    <property type="match status" value="1"/>
</dbReference>
<accession>A0A1S6INA7</accession>
<protein>
    <recommendedName>
        <fullName evidence="5">Segregation and condensation protein B</fullName>
    </recommendedName>
</protein>
<dbReference type="HAMAP" id="MF_01804">
    <property type="entry name" value="ScpB"/>
    <property type="match status" value="1"/>
</dbReference>
<comment type="similarity">
    <text evidence="5">Belongs to the ScpB family.</text>
</comment>
<dbReference type="AlphaFoldDB" id="A0A1S6INA7"/>
<dbReference type="InterPro" id="IPR036388">
    <property type="entry name" value="WH-like_DNA-bd_sf"/>
</dbReference>
<evidence type="ECO:0000256" key="1">
    <source>
        <dbReference type="ARBA" id="ARBA00022490"/>
    </source>
</evidence>
<dbReference type="KEGG" id="jda:BW727_100644"/>
<name>A0A1S6INA7_9LACT</name>
<dbReference type="EMBL" id="CP019728">
    <property type="protein sequence ID" value="AQS53037.1"/>
    <property type="molecule type" value="Genomic_DNA"/>
</dbReference>
<dbReference type="GO" id="GO:0051304">
    <property type="term" value="P:chromosome separation"/>
    <property type="evidence" value="ECO:0007669"/>
    <property type="project" value="InterPro"/>
</dbReference>
<sequence length="192" mass="21779">MEKIAALESLLFVTGDEGISLEELASLLNITSLKAHKLVASLRQRYDSDNSSGLTIIEARNRYQMATKRQYSEIIRKYAVSPFMSQLSQAALETLAIVAYRQPVTRIDIDDIRGVQSSSLLQRLMLRGLVKELGRAETPGRPILYGTSDYFMNYFGLKDINELPDAEALFDLQESDIFDLFMQEEVTKNEEQ</sequence>
<dbReference type="Proteomes" id="UP000188993">
    <property type="component" value="Chromosome"/>
</dbReference>
<dbReference type="RefSeq" id="WP_062472050.1">
    <property type="nucleotide sequence ID" value="NZ_BBYN01000037.1"/>
</dbReference>
<keyword evidence="7" id="KW-1185">Reference proteome</keyword>
<comment type="subunit">
    <text evidence="5">Homodimer. Homodimerization may be required to stabilize the binding of ScpA to the Smc head domains. Component of a cohesin-like complex composed of ScpA, ScpB and the Smc homodimer, in which ScpA and ScpB bind to the head domain of Smc. The presence of the three proteins is required for the association of the complex with DNA.</text>
</comment>
<dbReference type="NCBIfam" id="TIGR00281">
    <property type="entry name" value="SMC-Scp complex subunit ScpB"/>
    <property type="match status" value="1"/>
</dbReference>
<keyword evidence="1 5" id="KW-0963">Cytoplasm</keyword>
<proteinExistence type="inferred from homology"/>
<evidence type="ECO:0000313" key="7">
    <source>
        <dbReference type="Proteomes" id="UP000188993"/>
    </source>
</evidence>
<dbReference type="InterPro" id="IPR036390">
    <property type="entry name" value="WH_DNA-bd_sf"/>
</dbReference>
<dbReference type="Gene3D" id="1.10.10.10">
    <property type="entry name" value="Winged helix-like DNA-binding domain superfamily/Winged helix DNA-binding domain"/>
    <property type="match status" value="2"/>
</dbReference>
<gene>
    <name evidence="5 6" type="primary">scpB</name>
    <name evidence="6" type="ORF">BW727_100644</name>
</gene>
<evidence type="ECO:0000256" key="2">
    <source>
        <dbReference type="ARBA" id="ARBA00022618"/>
    </source>
</evidence>
<dbReference type="SUPFAM" id="SSF46785">
    <property type="entry name" value="Winged helix' DNA-binding domain"/>
    <property type="match status" value="2"/>
</dbReference>
<dbReference type="STRING" id="708126.BW727_100644"/>
<evidence type="ECO:0000256" key="5">
    <source>
        <dbReference type="HAMAP-Rule" id="MF_01804"/>
    </source>
</evidence>
<evidence type="ECO:0000256" key="4">
    <source>
        <dbReference type="ARBA" id="ARBA00023306"/>
    </source>
</evidence>
<evidence type="ECO:0000256" key="3">
    <source>
        <dbReference type="ARBA" id="ARBA00022829"/>
    </source>
</evidence>
<organism evidence="6 7">
    <name type="scientific">Jeotgalibaca dankookensis</name>
    <dbReference type="NCBI Taxonomy" id="708126"/>
    <lineage>
        <taxon>Bacteria</taxon>
        <taxon>Bacillati</taxon>
        <taxon>Bacillota</taxon>
        <taxon>Bacilli</taxon>
        <taxon>Lactobacillales</taxon>
        <taxon>Carnobacteriaceae</taxon>
        <taxon>Jeotgalibaca</taxon>
    </lineage>
</organism>
<reference evidence="6 7" key="1">
    <citation type="journal article" date="2014" name="Int. J. Syst. Evol. Microbiol.">
        <title>Jeotgalibaca dankookensis gen. nov., sp. nov., a member of the family Carnobacteriaceae, isolated from seujeot (Korean traditional food).</title>
        <authorList>
            <person name="Lee D.G."/>
            <person name="Trujillo M.E."/>
            <person name="Kang H."/>
            <person name="Ahn T.Y."/>
        </authorList>
    </citation>
    <scope>NUCLEOTIDE SEQUENCE [LARGE SCALE GENOMIC DNA]</scope>
    <source>
        <strain evidence="6 7">EX-07</strain>
    </source>
</reference>
<dbReference type="PIRSF" id="PIRSF019345">
    <property type="entry name" value="ScpB"/>
    <property type="match status" value="1"/>
</dbReference>
<comment type="subcellular location">
    <subcellularLocation>
        <location evidence="5">Cytoplasm</location>
    </subcellularLocation>
    <text evidence="5">Associated with two foci at the outer edges of the nucleoid region in young cells, and at four foci within both cell halves in older cells.</text>
</comment>
<evidence type="ECO:0000313" key="6">
    <source>
        <dbReference type="EMBL" id="AQS53037.1"/>
    </source>
</evidence>
<dbReference type="PANTHER" id="PTHR34298">
    <property type="entry name" value="SEGREGATION AND CONDENSATION PROTEIN B"/>
    <property type="match status" value="1"/>
</dbReference>
<keyword evidence="2 5" id="KW-0132">Cell division</keyword>
<dbReference type="GO" id="GO:0006260">
    <property type="term" value="P:DNA replication"/>
    <property type="evidence" value="ECO:0007669"/>
    <property type="project" value="UniProtKB-UniRule"/>
</dbReference>
<dbReference type="GO" id="GO:0005737">
    <property type="term" value="C:cytoplasm"/>
    <property type="evidence" value="ECO:0007669"/>
    <property type="project" value="UniProtKB-SubCell"/>
</dbReference>
<keyword evidence="3 5" id="KW-0159">Chromosome partition</keyword>
<keyword evidence="4 5" id="KW-0131">Cell cycle</keyword>
<dbReference type="OrthoDB" id="9806226at2"/>
<dbReference type="Pfam" id="PF04079">
    <property type="entry name" value="SMC_ScpB"/>
    <property type="match status" value="1"/>
</dbReference>
<comment type="function">
    <text evidence="5">Participates in chromosomal partition during cell division. May act via the formation of a condensin-like complex containing Smc and ScpA that pull DNA away from mid-cell into both cell halves.</text>
</comment>
<dbReference type="GO" id="GO:0051301">
    <property type="term" value="P:cell division"/>
    <property type="evidence" value="ECO:0007669"/>
    <property type="project" value="UniProtKB-KW"/>
</dbReference>